<evidence type="ECO:0000313" key="2">
    <source>
        <dbReference type="EMBL" id="EEY59442.1"/>
    </source>
</evidence>
<proteinExistence type="predicted"/>
<keyword evidence="1" id="KW-0732">Signal</keyword>
<dbReference type="eggNOG" id="ENOG502RH3S">
    <property type="taxonomic scope" value="Eukaryota"/>
</dbReference>
<dbReference type="EMBL" id="DS028140">
    <property type="protein sequence ID" value="EEY59442.1"/>
    <property type="molecule type" value="Genomic_DNA"/>
</dbReference>
<protein>
    <recommendedName>
        <fullName evidence="4">Secreted RxLR effector peptide protein</fullName>
    </recommendedName>
</protein>
<evidence type="ECO:0000313" key="3">
    <source>
        <dbReference type="Proteomes" id="UP000006643"/>
    </source>
</evidence>
<name>D0NIV8_PHYIT</name>
<gene>
    <name evidence="2" type="ORF">PITG_11480</name>
</gene>
<evidence type="ECO:0008006" key="4">
    <source>
        <dbReference type="Google" id="ProtNLM"/>
    </source>
</evidence>
<dbReference type="GeneID" id="9474824"/>
<dbReference type="AlphaFoldDB" id="D0NIV8"/>
<evidence type="ECO:0000256" key="1">
    <source>
        <dbReference type="SAM" id="SignalP"/>
    </source>
</evidence>
<keyword evidence="3" id="KW-1185">Reference proteome</keyword>
<sequence length="104" mass="11575">MRLSFVFAAIAATFLASSDALKANQQLLRTDHTTDADFEERGAPYSEVKALAKSFGISLKQGGNNPTYYHSLDPSTLNEYQNQLYNLNKAYRKRENGRIKPAGS</sequence>
<reference evidence="3" key="1">
    <citation type="journal article" date="2009" name="Nature">
        <title>Genome sequence and analysis of the Irish potato famine pathogen Phytophthora infestans.</title>
        <authorList>
            <consortium name="The Broad Institute Genome Sequencing Platform"/>
            <person name="Haas B.J."/>
            <person name="Kamoun S."/>
            <person name="Zody M.C."/>
            <person name="Jiang R.H."/>
            <person name="Handsaker R.E."/>
            <person name="Cano L.M."/>
            <person name="Grabherr M."/>
            <person name="Kodira C.D."/>
            <person name="Raffaele S."/>
            <person name="Torto-Alalibo T."/>
            <person name="Bozkurt T.O."/>
            <person name="Ah-Fong A.M."/>
            <person name="Alvarado L."/>
            <person name="Anderson V.L."/>
            <person name="Armstrong M.R."/>
            <person name="Avrova A."/>
            <person name="Baxter L."/>
            <person name="Beynon J."/>
            <person name="Boevink P.C."/>
            <person name="Bollmann S.R."/>
            <person name="Bos J.I."/>
            <person name="Bulone V."/>
            <person name="Cai G."/>
            <person name="Cakir C."/>
            <person name="Carrington J.C."/>
            <person name="Chawner M."/>
            <person name="Conti L."/>
            <person name="Costanzo S."/>
            <person name="Ewan R."/>
            <person name="Fahlgren N."/>
            <person name="Fischbach M.A."/>
            <person name="Fugelstad J."/>
            <person name="Gilroy E.M."/>
            <person name="Gnerre S."/>
            <person name="Green P.J."/>
            <person name="Grenville-Briggs L.J."/>
            <person name="Griffith J."/>
            <person name="Grunwald N.J."/>
            <person name="Horn K."/>
            <person name="Horner N.R."/>
            <person name="Hu C.H."/>
            <person name="Huitema E."/>
            <person name="Jeong D.H."/>
            <person name="Jones A.M."/>
            <person name="Jones J.D."/>
            <person name="Jones R.W."/>
            <person name="Karlsson E.K."/>
            <person name="Kunjeti S.G."/>
            <person name="Lamour K."/>
            <person name="Liu Z."/>
            <person name="Ma L."/>
            <person name="Maclean D."/>
            <person name="Chibucos M.C."/>
            <person name="McDonald H."/>
            <person name="McWalters J."/>
            <person name="Meijer H.J."/>
            <person name="Morgan W."/>
            <person name="Morris P.F."/>
            <person name="Munro C.A."/>
            <person name="O'Neill K."/>
            <person name="Ospina-Giraldo M."/>
            <person name="Pinzon A."/>
            <person name="Pritchard L."/>
            <person name="Ramsahoye B."/>
            <person name="Ren Q."/>
            <person name="Restrepo S."/>
            <person name="Roy S."/>
            <person name="Sadanandom A."/>
            <person name="Savidor A."/>
            <person name="Schornack S."/>
            <person name="Schwartz D.C."/>
            <person name="Schumann U.D."/>
            <person name="Schwessinger B."/>
            <person name="Seyer L."/>
            <person name="Sharpe T."/>
            <person name="Silvar C."/>
            <person name="Song J."/>
            <person name="Studholme D.J."/>
            <person name="Sykes S."/>
            <person name="Thines M."/>
            <person name="van de Vondervoort P.J."/>
            <person name="Phuntumart V."/>
            <person name="Wawra S."/>
            <person name="Weide R."/>
            <person name="Win J."/>
            <person name="Young C."/>
            <person name="Zhou S."/>
            <person name="Fry W."/>
            <person name="Meyers B.C."/>
            <person name="van West P."/>
            <person name="Ristaino J."/>
            <person name="Govers F."/>
            <person name="Birch P.R."/>
            <person name="Whisson S.C."/>
            <person name="Judelson H.S."/>
            <person name="Nusbaum C."/>
        </authorList>
    </citation>
    <scope>NUCLEOTIDE SEQUENCE [LARGE SCALE GENOMIC DNA]</scope>
    <source>
        <strain evidence="3">T30-4</strain>
    </source>
</reference>
<feature type="chain" id="PRO_5003013414" description="Secreted RxLR effector peptide protein" evidence="1">
    <location>
        <begin position="21"/>
        <end position="104"/>
    </location>
</feature>
<dbReference type="HOGENOM" id="CLU_154320_0_0_1"/>
<dbReference type="Proteomes" id="UP000006643">
    <property type="component" value="Unassembled WGS sequence"/>
</dbReference>
<dbReference type="OrthoDB" id="95103at2759"/>
<dbReference type="InParanoid" id="D0NIV8"/>
<dbReference type="OMA" id="DWKLYKT"/>
<dbReference type="VEuPathDB" id="FungiDB:PITG_11480"/>
<feature type="signal peptide" evidence="1">
    <location>
        <begin position="1"/>
        <end position="20"/>
    </location>
</feature>
<accession>D0NIV8</accession>
<organism evidence="2 3">
    <name type="scientific">Phytophthora infestans (strain T30-4)</name>
    <name type="common">Potato late blight agent</name>
    <dbReference type="NCBI Taxonomy" id="403677"/>
    <lineage>
        <taxon>Eukaryota</taxon>
        <taxon>Sar</taxon>
        <taxon>Stramenopiles</taxon>
        <taxon>Oomycota</taxon>
        <taxon>Peronosporomycetes</taxon>
        <taxon>Peronosporales</taxon>
        <taxon>Peronosporaceae</taxon>
        <taxon>Phytophthora</taxon>
    </lineage>
</organism>
<dbReference type="RefSeq" id="XP_002901052.1">
    <property type="nucleotide sequence ID" value="XM_002901006.1"/>
</dbReference>
<dbReference type="KEGG" id="pif:PITG_11480"/>